<evidence type="ECO:0000256" key="3">
    <source>
        <dbReference type="SAM" id="Phobius"/>
    </source>
</evidence>
<feature type="transmembrane region" description="Helical" evidence="3">
    <location>
        <begin position="21"/>
        <end position="45"/>
    </location>
</feature>
<evidence type="ECO:0000256" key="2">
    <source>
        <dbReference type="SAM" id="Coils"/>
    </source>
</evidence>
<dbReference type="RefSeq" id="WP_002703172.1">
    <property type="nucleotide sequence ID" value="NZ_AAWS01000052.1"/>
</dbReference>
<accession>A1ZWI4</accession>
<dbReference type="Pfam" id="PF07228">
    <property type="entry name" value="SpoIIE"/>
    <property type="match status" value="1"/>
</dbReference>
<gene>
    <name evidence="5" type="ORF">M23134_07962</name>
</gene>
<keyword evidence="1" id="KW-0378">Hydrolase</keyword>
<organism evidence="5 6">
    <name type="scientific">Microscilla marina ATCC 23134</name>
    <dbReference type="NCBI Taxonomy" id="313606"/>
    <lineage>
        <taxon>Bacteria</taxon>
        <taxon>Pseudomonadati</taxon>
        <taxon>Bacteroidota</taxon>
        <taxon>Cytophagia</taxon>
        <taxon>Cytophagales</taxon>
        <taxon>Microscillaceae</taxon>
        <taxon>Microscilla</taxon>
    </lineage>
</organism>
<feature type="transmembrane region" description="Helical" evidence="3">
    <location>
        <begin position="129"/>
        <end position="151"/>
    </location>
</feature>
<dbReference type="PANTHER" id="PTHR43156">
    <property type="entry name" value="STAGE II SPORULATION PROTEIN E-RELATED"/>
    <property type="match status" value="1"/>
</dbReference>
<dbReference type="SMART" id="SM00331">
    <property type="entry name" value="PP2C_SIG"/>
    <property type="match status" value="1"/>
</dbReference>
<keyword evidence="3" id="KW-0472">Membrane</keyword>
<protein>
    <submittedName>
        <fullName evidence="5">Serine/threonine protein kinases, putative</fullName>
    </submittedName>
</protein>
<dbReference type="Proteomes" id="UP000004095">
    <property type="component" value="Unassembled WGS sequence"/>
</dbReference>
<evidence type="ECO:0000313" key="5">
    <source>
        <dbReference type="EMBL" id="EAY25225.1"/>
    </source>
</evidence>
<feature type="transmembrane region" description="Helical" evidence="3">
    <location>
        <begin position="51"/>
        <end position="69"/>
    </location>
</feature>
<keyword evidence="5" id="KW-0418">Kinase</keyword>
<dbReference type="GO" id="GO:0004674">
    <property type="term" value="F:protein serine/threonine kinase activity"/>
    <property type="evidence" value="ECO:0007669"/>
    <property type="project" value="UniProtKB-KW"/>
</dbReference>
<proteinExistence type="predicted"/>
<name>A1ZWI4_MICM2</name>
<evidence type="ECO:0000259" key="4">
    <source>
        <dbReference type="SMART" id="SM00331"/>
    </source>
</evidence>
<comment type="caution">
    <text evidence="5">The sequence shown here is derived from an EMBL/GenBank/DDBJ whole genome shotgun (WGS) entry which is preliminary data.</text>
</comment>
<feature type="transmembrane region" description="Helical" evidence="3">
    <location>
        <begin position="76"/>
        <end position="97"/>
    </location>
</feature>
<dbReference type="eggNOG" id="COG2208">
    <property type="taxonomic scope" value="Bacteria"/>
</dbReference>
<dbReference type="InterPro" id="IPR036457">
    <property type="entry name" value="PPM-type-like_dom_sf"/>
</dbReference>
<feature type="domain" description="PPM-type phosphatase" evidence="4">
    <location>
        <begin position="270"/>
        <end position="494"/>
    </location>
</feature>
<dbReference type="Gene3D" id="3.60.40.10">
    <property type="entry name" value="PPM-type phosphatase domain"/>
    <property type="match status" value="1"/>
</dbReference>
<keyword evidence="5" id="KW-0723">Serine/threonine-protein kinase</keyword>
<dbReference type="EMBL" id="AAWS01000052">
    <property type="protein sequence ID" value="EAY25225.1"/>
    <property type="molecule type" value="Genomic_DNA"/>
</dbReference>
<keyword evidence="6" id="KW-1185">Reference proteome</keyword>
<evidence type="ECO:0000256" key="1">
    <source>
        <dbReference type="ARBA" id="ARBA00022801"/>
    </source>
</evidence>
<sequence>MLKKILNTGITPELSNYLRDKVYLSNAIAILLELMGVGFTFISFFFAPKTILLPIIGGIGCGFIVLALNKYGKNTFSRILVATLPSVTSTLYFAFVVQNDEPIINSLYLIALTFGLFVFLVADQREPKIFIPLVVYMGLLFFFMEKIIYWIDVPMSSSFFRRGSIEIMNYCIGIGMLIYLMWFLLNKNLMTERQNYQLIQALEYQKQEIATQNEELVQQQEEMKAQQDFINDRNTKLSRKNKLIQHSIQAASAIQQAVLPGHQQLERYFSDYFLIYKPRDVVSGDFYWVCQHQSCTFLAVIDCTGHGVPGAFMTLIANHLLDRVIRIQNITNTADILSHLHNNIKQVLRQEETQNNNGMDAIIIKHTQLPNHTFDIQVAGAKNGLLYKLPQQPGLLETKGTRKSIGGFQNEEITFEATTIHLPPGAILYAGSDGLEDQNNFQRKKFTRKRLQDILEEHAHLNLTKQKEALEMALEAHMSQTKQRDDILWMGIKL</sequence>
<dbReference type="PANTHER" id="PTHR43156:SF9">
    <property type="entry name" value="HAMP DOMAIN-CONTAINING PROTEIN"/>
    <property type="match status" value="1"/>
</dbReference>
<dbReference type="InterPro" id="IPR001932">
    <property type="entry name" value="PPM-type_phosphatase-like_dom"/>
</dbReference>
<keyword evidence="5" id="KW-0808">Transferase</keyword>
<dbReference type="GO" id="GO:0016791">
    <property type="term" value="F:phosphatase activity"/>
    <property type="evidence" value="ECO:0007669"/>
    <property type="project" value="TreeGrafter"/>
</dbReference>
<dbReference type="InterPro" id="IPR052016">
    <property type="entry name" value="Bact_Sigma-Reg"/>
</dbReference>
<dbReference type="OrthoDB" id="1109395at2"/>
<keyword evidence="3" id="KW-1133">Transmembrane helix</keyword>
<feature type="coiled-coil region" evidence="2">
    <location>
        <begin position="199"/>
        <end position="226"/>
    </location>
</feature>
<feature type="transmembrane region" description="Helical" evidence="3">
    <location>
        <begin position="103"/>
        <end position="122"/>
    </location>
</feature>
<keyword evidence="2" id="KW-0175">Coiled coil</keyword>
<feature type="transmembrane region" description="Helical" evidence="3">
    <location>
        <begin position="167"/>
        <end position="185"/>
    </location>
</feature>
<evidence type="ECO:0000313" key="6">
    <source>
        <dbReference type="Proteomes" id="UP000004095"/>
    </source>
</evidence>
<keyword evidence="3" id="KW-0812">Transmembrane</keyword>
<reference evidence="5 6" key="1">
    <citation type="submission" date="2007-01" db="EMBL/GenBank/DDBJ databases">
        <authorList>
            <person name="Haygood M."/>
            <person name="Podell S."/>
            <person name="Anderson C."/>
            <person name="Hopkinson B."/>
            <person name="Roe K."/>
            <person name="Barbeau K."/>
            <person name="Gaasterland T."/>
            <person name="Ferriera S."/>
            <person name="Johnson J."/>
            <person name="Kravitz S."/>
            <person name="Beeson K."/>
            <person name="Sutton G."/>
            <person name="Rogers Y.-H."/>
            <person name="Friedman R."/>
            <person name="Frazier M."/>
            <person name="Venter J.C."/>
        </authorList>
    </citation>
    <scope>NUCLEOTIDE SEQUENCE [LARGE SCALE GENOMIC DNA]</scope>
    <source>
        <strain evidence="5 6">ATCC 23134</strain>
    </source>
</reference>
<dbReference type="AlphaFoldDB" id="A1ZWI4"/>